<evidence type="ECO:0000256" key="2">
    <source>
        <dbReference type="ARBA" id="ARBA00005675"/>
    </source>
</evidence>
<dbReference type="SUPFAM" id="SSF81665">
    <property type="entry name" value="Calcium ATPase, transmembrane domain M"/>
    <property type="match status" value="1"/>
</dbReference>
<feature type="transmembrane region" description="Helical" evidence="13">
    <location>
        <begin position="799"/>
        <end position="817"/>
    </location>
</feature>
<dbReference type="GO" id="GO:0005524">
    <property type="term" value="F:ATP binding"/>
    <property type="evidence" value="ECO:0007669"/>
    <property type="project" value="UniProtKB-KW"/>
</dbReference>
<dbReference type="InterPro" id="IPR050510">
    <property type="entry name" value="Cation_transp_ATPase_P-type"/>
</dbReference>
<gene>
    <name evidence="15" type="ORF">SAMN05421881_102732</name>
</gene>
<organism evidence="15 16">
    <name type="scientific">Nitrosomonas halophila</name>
    <dbReference type="NCBI Taxonomy" id="44576"/>
    <lineage>
        <taxon>Bacteria</taxon>
        <taxon>Pseudomonadati</taxon>
        <taxon>Pseudomonadota</taxon>
        <taxon>Betaproteobacteria</taxon>
        <taxon>Nitrosomonadales</taxon>
        <taxon>Nitrosomonadaceae</taxon>
        <taxon>Nitrosomonas</taxon>
    </lineage>
</organism>
<reference evidence="15 16" key="1">
    <citation type="submission" date="2016-10" db="EMBL/GenBank/DDBJ databases">
        <authorList>
            <person name="de Groot N.N."/>
        </authorList>
    </citation>
    <scope>NUCLEOTIDE SEQUENCE [LARGE SCALE GENOMIC DNA]</scope>
    <source>
        <strain evidence="15 16">Nm1</strain>
    </source>
</reference>
<dbReference type="PRINTS" id="PR00119">
    <property type="entry name" value="CATATPASE"/>
</dbReference>
<evidence type="ECO:0000313" key="15">
    <source>
        <dbReference type="EMBL" id="SDY28725.1"/>
    </source>
</evidence>
<dbReference type="Pfam" id="PF00122">
    <property type="entry name" value="E1-E2_ATPase"/>
    <property type="match status" value="1"/>
</dbReference>
<keyword evidence="6" id="KW-0547">Nucleotide-binding</keyword>
<dbReference type="SUPFAM" id="SSF81653">
    <property type="entry name" value="Calcium ATPase, transduction domain A"/>
    <property type="match status" value="1"/>
</dbReference>
<feature type="transmembrane region" description="Helical" evidence="13">
    <location>
        <begin position="93"/>
        <end position="111"/>
    </location>
</feature>
<evidence type="ECO:0000256" key="8">
    <source>
        <dbReference type="ARBA" id="ARBA00022842"/>
    </source>
</evidence>
<dbReference type="FunFam" id="3.40.50.1000:FF:000028">
    <property type="entry name" value="Calcium-transporting P-type ATPase, putative"/>
    <property type="match status" value="1"/>
</dbReference>
<dbReference type="Gene3D" id="2.70.150.10">
    <property type="entry name" value="Calcium-transporting ATPase, cytoplasmic transduction domain A"/>
    <property type="match status" value="1"/>
</dbReference>
<dbReference type="Gene3D" id="3.40.50.1000">
    <property type="entry name" value="HAD superfamily/HAD-like"/>
    <property type="match status" value="1"/>
</dbReference>
<evidence type="ECO:0000256" key="13">
    <source>
        <dbReference type="SAM" id="Phobius"/>
    </source>
</evidence>
<dbReference type="GO" id="GO:1902600">
    <property type="term" value="P:proton transmembrane transport"/>
    <property type="evidence" value="ECO:0007669"/>
    <property type="project" value="TreeGrafter"/>
</dbReference>
<evidence type="ECO:0000256" key="9">
    <source>
        <dbReference type="ARBA" id="ARBA00022967"/>
    </source>
</evidence>
<dbReference type="AlphaFoldDB" id="A0A1H3IMY4"/>
<dbReference type="InterPro" id="IPR059000">
    <property type="entry name" value="ATPase_P-type_domA"/>
</dbReference>
<dbReference type="GO" id="GO:1990573">
    <property type="term" value="P:potassium ion import across plasma membrane"/>
    <property type="evidence" value="ECO:0007669"/>
    <property type="project" value="TreeGrafter"/>
</dbReference>
<accession>A0A1H3IMY4</accession>
<dbReference type="SFLD" id="SFLDG00002">
    <property type="entry name" value="C1.7:_P-type_atpase_like"/>
    <property type="match status" value="1"/>
</dbReference>
<feature type="domain" description="Cation-transporting P-type ATPase N-terminal" evidence="14">
    <location>
        <begin position="13"/>
        <end position="86"/>
    </location>
</feature>
<feature type="transmembrane region" description="Helical" evidence="13">
    <location>
        <begin position="726"/>
        <end position="744"/>
    </location>
</feature>
<keyword evidence="7" id="KW-0067">ATP-binding</keyword>
<evidence type="ECO:0000256" key="5">
    <source>
        <dbReference type="ARBA" id="ARBA00022692"/>
    </source>
</evidence>
<dbReference type="Pfam" id="PF00690">
    <property type="entry name" value="Cation_ATPase_N"/>
    <property type="match status" value="1"/>
</dbReference>
<dbReference type="InterPro" id="IPR036412">
    <property type="entry name" value="HAD-like_sf"/>
</dbReference>
<dbReference type="Pfam" id="PF13246">
    <property type="entry name" value="Cation_ATPase"/>
    <property type="match status" value="1"/>
</dbReference>
<dbReference type="InterPro" id="IPR006068">
    <property type="entry name" value="ATPase_P-typ_cation-transptr_C"/>
</dbReference>
<dbReference type="InterPro" id="IPR004014">
    <property type="entry name" value="ATPase_P-typ_cation-transptr_N"/>
</dbReference>
<dbReference type="Gene3D" id="1.20.1110.10">
    <property type="entry name" value="Calcium-transporting ATPase, transmembrane domain"/>
    <property type="match status" value="1"/>
</dbReference>
<evidence type="ECO:0000259" key="14">
    <source>
        <dbReference type="SMART" id="SM00831"/>
    </source>
</evidence>
<keyword evidence="4" id="KW-0597">Phosphoprotein</keyword>
<dbReference type="GO" id="GO:0036376">
    <property type="term" value="P:sodium ion export across plasma membrane"/>
    <property type="evidence" value="ECO:0007669"/>
    <property type="project" value="TreeGrafter"/>
</dbReference>
<dbReference type="Pfam" id="PF00689">
    <property type="entry name" value="Cation_ATPase_C"/>
    <property type="match status" value="1"/>
</dbReference>
<dbReference type="PANTHER" id="PTHR43294:SF21">
    <property type="entry name" value="CATION TRANSPORTING ATPASE"/>
    <property type="match status" value="1"/>
</dbReference>
<keyword evidence="11 13" id="KW-0472">Membrane</keyword>
<feature type="transmembrane region" description="Helical" evidence="13">
    <location>
        <begin position="253"/>
        <end position="272"/>
    </location>
</feature>
<proteinExistence type="inferred from homology"/>
<dbReference type="InterPro" id="IPR018303">
    <property type="entry name" value="ATPase_P-typ_P_site"/>
</dbReference>
<dbReference type="GO" id="GO:0005391">
    <property type="term" value="F:P-type sodium:potassium-exchanging transporter activity"/>
    <property type="evidence" value="ECO:0007669"/>
    <property type="project" value="TreeGrafter"/>
</dbReference>
<keyword evidence="8" id="KW-0460">Magnesium</keyword>
<feature type="transmembrane region" description="Helical" evidence="13">
    <location>
        <begin position="764"/>
        <end position="787"/>
    </location>
</feature>
<dbReference type="Gene3D" id="3.40.1110.10">
    <property type="entry name" value="Calcium-transporting ATPase, cytoplasmic domain N"/>
    <property type="match status" value="1"/>
</dbReference>
<dbReference type="InterPro" id="IPR044492">
    <property type="entry name" value="P_typ_ATPase_HD_dom"/>
</dbReference>
<comment type="similarity">
    <text evidence="2">Belongs to the cation transport ATPase (P-type) (TC 3.A.3) family. Type IIA subfamily.</text>
</comment>
<evidence type="ECO:0000256" key="11">
    <source>
        <dbReference type="ARBA" id="ARBA00023136"/>
    </source>
</evidence>
<dbReference type="PANTHER" id="PTHR43294">
    <property type="entry name" value="SODIUM/POTASSIUM-TRANSPORTING ATPASE SUBUNIT ALPHA"/>
    <property type="match status" value="1"/>
</dbReference>
<dbReference type="GO" id="GO:0030007">
    <property type="term" value="P:intracellular potassium ion homeostasis"/>
    <property type="evidence" value="ECO:0007669"/>
    <property type="project" value="TreeGrafter"/>
</dbReference>
<dbReference type="GO" id="GO:0016887">
    <property type="term" value="F:ATP hydrolysis activity"/>
    <property type="evidence" value="ECO:0007669"/>
    <property type="project" value="InterPro"/>
</dbReference>
<dbReference type="FunFam" id="2.70.150.10:FF:000160">
    <property type="entry name" value="Sarcoplasmic/endoplasmic reticulum calcium ATPase 1"/>
    <property type="match status" value="1"/>
</dbReference>
<dbReference type="NCBIfam" id="TIGR01494">
    <property type="entry name" value="ATPase_P-type"/>
    <property type="match status" value="3"/>
</dbReference>
<dbReference type="RefSeq" id="WP_090413991.1">
    <property type="nucleotide sequence ID" value="NZ_FNOY01000027.1"/>
</dbReference>
<dbReference type="Pfam" id="PF08282">
    <property type="entry name" value="Hydrolase_3"/>
    <property type="match status" value="1"/>
</dbReference>
<dbReference type="InterPro" id="IPR023298">
    <property type="entry name" value="ATPase_P-typ_TM_dom_sf"/>
</dbReference>
<name>A0A1H3IMY4_9PROT</name>
<feature type="transmembrane region" description="Helical" evidence="13">
    <location>
        <begin position="695"/>
        <end position="720"/>
    </location>
</feature>
<evidence type="ECO:0000256" key="12">
    <source>
        <dbReference type="SAM" id="MobiDB-lite"/>
    </source>
</evidence>
<dbReference type="PRINTS" id="PR00120">
    <property type="entry name" value="HATPASE"/>
</dbReference>
<feature type="transmembrane region" description="Helical" evidence="13">
    <location>
        <begin position="284"/>
        <end position="308"/>
    </location>
</feature>
<keyword evidence="3" id="KW-1003">Cell membrane</keyword>
<keyword evidence="9" id="KW-1278">Translocase</keyword>
<dbReference type="Proteomes" id="UP000198640">
    <property type="component" value="Unassembled WGS sequence"/>
</dbReference>
<evidence type="ECO:0000256" key="6">
    <source>
        <dbReference type="ARBA" id="ARBA00022741"/>
    </source>
</evidence>
<feature type="transmembrane region" description="Helical" evidence="13">
    <location>
        <begin position="837"/>
        <end position="857"/>
    </location>
</feature>
<sequence length="909" mass="99044">MSESTSHPYKLSHVHALPGEVVSEKLGSGPGGLTEAEASERIELVGPNRLPVADKDSLIKRFFKHFHDTLIYILIGAAVITAALGHWIDTLVIMAVVVINAIIGLIQEGKAEEALEGIRKMLSAHAQVRREGEWKEIDAEDLVPGDLVRLRSGDRVPADLRLLNANSLRIEESALTGESVPSDKQTDPVAENAGVGDRSSMAFSGAIVTGGRGTGIVTSTGAETEIGKINRMIAEVETLATPLTRQMAVFSKMLSFVILGMAVLMFGLGWVLHDYSLPELFFAAIGFAVAAIPEGLPAILTITLAIGVQSMARRNAITRQLASVETLGSVTVICSDKTGTLTRNEMTARQVITHHREYQVSGIGYAPDGKITFDGEYASLEAYGDLHAVIETMAVCNDSEIKHKEGHWVVIGEPTEGALCTLAKKTDFDRHNYDRIAAIPFESDNKFMATCNRLPGGGVRIFMKGAPDRLFEFCSHQRGTSGKLETLDCDYWNGWIETLSGQGLRILAAAMREAPDDKTDLGIGDLEEGMIFLGLVGIVDPPRPEAIEAINLCREAGIRVKMITGDHAGTACAIGREMGITERDHAVTGAELEKASDEELQRLVSEVDIFARTSPEHKLRLVKALQANGEVVAMTGDGVNDAPALKRADVGIAMGIKGTEATKEAADIVLADDNFASIERAVEEGRTIYDNLRKAILFILPTNGAEALVILIAVSFGWVLPLTPVQILWVNMVTAVTLALALAFEPSEPGIMQRPPRAPDARILGLHFLWRIGYVSILIGGATIAVFIVERRFDMPIELARAVTVNTLVCAQVFYLFNSRFMHEPSYRLDQLFTNSVVWFAVGVLILLQLGFVYLPFMQVAFGSAPLELRHWLIPLGVGLAVFYIVEWEKTIFRRRSRLGARHQETARD</sequence>
<dbReference type="InterPro" id="IPR008250">
    <property type="entry name" value="ATPase_P-typ_transduc_dom_A_sf"/>
</dbReference>
<keyword evidence="16" id="KW-1185">Reference proteome</keyword>
<dbReference type="GO" id="GO:0005886">
    <property type="term" value="C:plasma membrane"/>
    <property type="evidence" value="ECO:0007669"/>
    <property type="project" value="UniProtKB-SubCell"/>
</dbReference>
<dbReference type="PROSITE" id="PS00154">
    <property type="entry name" value="ATPASE_E1_E2"/>
    <property type="match status" value="1"/>
</dbReference>
<dbReference type="EMBL" id="FNOY01000027">
    <property type="protein sequence ID" value="SDY28725.1"/>
    <property type="molecule type" value="Genomic_DNA"/>
</dbReference>
<keyword evidence="10 13" id="KW-1133">Transmembrane helix</keyword>
<evidence type="ECO:0000256" key="4">
    <source>
        <dbReference type="ARBA" id="ARBA00022553"/>
    </source>
</evidence>
<dbReference type="SFLD" id="SFLDS00003">
    <property type="entry name" value="Haloacid_Dehalogenase"/>
    <property type="match status" value="1"/>
</dbReference>
<dbReference type="STRING" id="44576.SAMN05421881_102732"/>
<dbReference type="InterPro" id="IPR023299">
    <property type="entry name" value="ATPase_P-typ_cyto_dom_N"/>
</dbReference>
<dbReference type="OrthoDB" id="8552577at2"/>
<keyword evidence="5 13" id="KW-0812">Transmembrane</keyword>
<dbReference type="InterPro" id="IPR001757">
    <property type="entry name" value="P_typ_ATPase"/>
</dbReference>
<dbReference type="SUPFAM" id="SSF81660">
    <property type="entry name" value="Metal cation-transporting ATPase, ATP-binding domain N"/>
    <property type="match status" value="1"/>
</dbReference>
<dbReference type="SFLD" id="SFLDF00027">
    <property type="entry name" value="p-type_atpase"/>
    <property type="match status" value="1"/>
</dbReference>
<dbReference type="InterPro" id="IPR023214">
    <property type="entry name" value="HAD_sf"/>
</dbReference>
<evidence type="ECO:0000256" key="1">
    <source>
        <dbReference type="ARBA" id="ARBA00004651"/>
    </source>
</evidence>
<feature type="transmembrane region" description="Helical" evidence="13">
    <location>
        <begin position="69"/>
        <end position="87"/>
    </location>
</feature>
<dbReference type="SUPFAM" id="SSF56784">
    <property type="entry name" value="HAD-like"/>
    <property type="match status" value="1"/>
</dbReference>
<protein>
    <submittedName>
        <fullName evidence="15">Plasma-membrane calcium-translocating P-type ATPase</fullName>
    </submittedName>
</protein>
<feature type="transmembrane region" description="Helical" evidence="13">
    <location>
        <begin position="869"/>
        <end position="886"/>
    </location>
</feature>
<evidence type="ECO:0000256" key="3">
    <source>
        <dbReference type="ARBA" id="ARBA00022475"/>
    </source>
</evidence>
<evidence type="ECO:0000256" key="7">
    <source>
        <dbReference type="ARBA" id="ARBA00022840"/>
    </source>
</evidence>
<dbReference type="SMART" id="SM00831">
    <property type="entry name" value="Cation_ATPase_N"/>
    <property type="match status" value="1"/>
</dbReference>
<comment type="subcellular location">
    <subcellularLocation>
        <location evidence="1">Cell membrane</location>
        <topology evidence="1">Multi-pass membrane protein</topology>
    </subcellularLocation>
</comment>
<dbReference type="GO" id="GO:0006883">
    <property type="term" value="P:intracellular sodium ion homeostasis"/>
    <property type="evidence" value="ECO:0007669"/>
    <property type="project" value="TreeGrafter"/>
</dbReference>
<feature type="region of interest" description="Disordered" evidence="12">
    <location>
        <begin position="174"/>
        <end position="196"/>
    </location>
</feature>
<dbReference type="FunFam" id="3.40.50.1000:FF:000001">
    <property type="entry name" value="Phospholipid-transporting ATPase IC"/>
    <property type="match status" value="1"/>
</dbReference>
<evidence type="ECO:0000256" key="10">
    <source>
        <dbReference type="ARBA" id="ARBA00022989"/>
    </source>
</evidence>
<evidence type="ECO:0000313" key="16">
    <source>
        <dbReference type="Proteomes" id="UP000198640"/>
    </source>
</evidence>
<dbReference type="CDD" id="cd02080">
    <property type="entry name" value="P-type_ATPase_cation"/>
    <property type="match status" value="1"/>
</dbReference>